<keyword evidence="8 10" id="KW-1133">Transmembrane helix</keyword>
<keyword evidence="7" id="KW-0653">Protein transport</keyword>
<evidence type="ECO:0000259" key="11">
    <source>
        <dbReference type="Pfam" id="PF21687"/>
    </source>
</evidence>
<feature type="transmembrane region" description="Helical" evidence="10">
    <location>
        <begin position="12"/>
        <end position="30"/>
    </location>
</feature>
<evidence type="ECO:0000256" key="2">
    <source>
        <dbReference type="ARBA" id="ARBA00007246"/>
    </source>
</evidence>
<evidence type="ECO:0000256" key="4">
    <source>
        <dbReference type="ARBA" id="ARBA00022475"/>
    </source>
</evidence>
<dbReference type="PANTHER" id="PTHR38831:SF1">
    <property type="entry name" value="TYPE II SECRETION SYSTEM PROTEIN K-RELATED"/>
    <property type="match status" value="1"/>
</dbReference>
<gene>
    <name evidence="12" type="ORF">J2X20_004535</name>
</gene>
<keyword evidence="9 10" id="KW-0472">Membrane</keyword>
<dbReference type="InterPro" id="IPR038072">
    <property type="entry name" value="GspK_central_sf"/>
</dbReference>
<protein>
    <submittedName>
        <fullName evidence="12">Type II secretory pathway component PulK</fullName>
    </submittedName>
</protein>
<dbReference type="Pfam" id="PF21687">
    <property type="entry name" value="T2SSK_1st"/>
    <property type="match status" value="1"/>
</dbReference>
<evidence type="ECO:0000256" key="8">
    <source>
        <dbReference type="ARBA" id="ARBA00022989"/>
    </source>
</evidence>
<dbReference type="RefSeq" id="WP_310269853.1">
    <property type="nucleotide sequence ID" value="NZ_JAVDXU010000003.1"/>
</dbReference>
<evidence type="ECO:0000256" key="1">
    <source>
        <dbReference type="ARBA" id="ARBA00004533"/>
    </source>
</evidence>
<name>A0ABU1YSP2_ROSSA</name>
<dbReference type="PANTHER" id="PTHR38831">
    <property type="entry name" value="TYPE II SECRETION SYSTEM PROTEIN K"/>
    <property type="match status" value="1"/>
</dbReference>
<dbReference type="EMBL" id="JAVDXU010000003">
    <property type="protein sequence ID" value="MDR7271867.1"/>
    <property type="molecule type" value="Genomic_DNA"/>
</dbReference>
<comment type="subcellular location">
    <subcellularLocation>
        <location evidence="1">Cell inner membrane</location>
    </subcellularLocation>
</comment>
<dbReference type="Gene3D" id="1.10.40.60">
    <property type="entry name" value="EpsJ-like"/>
    <property type="match status" value="1"/>
</dbReference>
<sequence>MKRRAHQSGYVLLMVLGVLAVMAFVVQRFAQRNDDLRRNALDFQQYADGQAAVSGALAATLYWNATRPLQPTGRGDAALQLREDGRPYKVDNGAWVQLQDVRGLLSANGAPRAVLQALLVQDGVTVTRAQAMIDVLDDYIDTDNLKRLNGAERGEYQALGLPGPRNDWLLSLRELQVMPLWRDDPARLARWSSWLSSDPGHLFNPATAPPATLRATFPTAPAAQIDQILQLRAQDQLRDLRVASAVLGLPMAEEDYILSVGNDARITLWSPGLPMALEYNARLTPAGELGPWVITEQHSTKRLNPLDEAPRALAFPLATNAQRAASSVAP</sequence>
<keyword evidence="3" id="KW-0813">Transport</keyword>
<evidence type="ECO:0000256" key="9">
    <source>
        <dbReference type="ARBA" id="ARBA00023136"/>
    </source>
</evidence>
<organism evidence="12 13">
    <name type="scientific">Roseateles saccharophilus</name>
    <name type="common">Pseudomonas saccharophila</name>
    <dbReference type="NCBI Taxonomy" id="304"/>
    <lineage>
        <taxon>Bacteria</taxon>
        <taxon>Pseudomonadati</taxon>
        <taxon>Pseudomonadota</taxon>
        <taxon>Betaproteobacteria</taxon>
        <taxon>Burkholderiales</taxon>
        <taxon>Sphaerotilaceae</taxon>
        <taxon>Roseateles</taxon>
    </lineage>
</organism>
<evidence type="ECO:0000256" key="6">
    <source>
        <dbReference type="ARBA" id="ARBA00022692"/>
    </source>
</evidence>
<feature type="domain" description="T2SS protein K first SAM-like" evidence="11">
    <location>
        <begin position="107"/>
        <end position="181"/>
    </location>
</feature>
<dbReference type="Proteomes" id="UP001180453">
    <property type="component" value="Unassembled WGS sequence"/>
</dbReference>
<evidence type="ECO:0000313" key="12">
    <source>
        <dbReference type="EMBL" id="MDR7271867.1"/>
    </source>
</evidence>
<reference evidence="12 13" key="1">
    <citation type="submission" date="2023-07" db="EMBL/GenBank/DDBJ databases">
        <title>Sorghum-associated microbial communities from plants grown in Nebraska, USA.</title>
        <authorList>
            <person name="Schachtman D."/>
        </authorList>
    </citation>
    <scope>NUCLEOTIDE SEQUENCE [LARGE SCALE GENOMIC DNA]</scope>
    <source>
        <strain evidence="12 13">BE314</strain>
    </source>
</reference>
<keyword evidence="13" id="KW-1185">Reference proteome</keyword>
<dbReference type="InterPro" id="IPR049031">
    <property type="entry name" value="T2SSK_SAM-like_1st"/>
</dbReference>
<dbReference type="InterPro" id="IPR005628">
    <property type="entry name" value="GspK"/>
</dbReference>
<comment type="similarity">
    <text evidence="2">Belongs to the GSP K family.</text>
</comment>
<accession>A0ABU1YSP2</accession>
<keyword evidence="4" id="KW-1003">Cell membrane</keyword>
<dbReference type="SUPFAM" id="SSF158544">
    <property type="entry name" value="GspK insert domain-like"/>
    <property type="match status" value="1"/>
</dbReference>
<evidence type="ECO:0000256" key="10">
    <source>
        <dbReference type="SAM" id="Phobius"/>
    </source>
</evidence>
<evidence type="ECO:0000256" key="7">
    <source>
        <dbReference type="ARBA" id="ARBA00022927"/>
    </source>
</evidence>
<evidence type="ECO:0000256" key="5">
    <source>
        <dbReference type="ARBA" id="ARBA00022519"/>
    </source>
</evidence>
<proteinExistence type="inferred from homology"/>
<keyword evidence="6 10" id="KW-0812">Transmembrane</keyword>
<keyword evidence="5" id="KW-0997">Cell inner membrane</keyword>
<evidence type="ECO:0000313" key="13">
    <source>
        <dbReference type="Proteomes" id="UP001180453"/>
    </source>
</evidence>
<comment type="caution">
    <text evidence="12">The sequence shown here is derived from an EMBL/GenBank/DDBJ whole genome shotgun (WGS) entry which is preliminary data.</text>
</comment>
<evidence type="ECO:0000256" key="3">
    <source>
        <dbReference type="ARBA" id="ARBA00022448"/>
    </source>
</evidence>